<evidence type="ECO:0000256" key="1">
    <source>
        <dbReference type="SAM" id="SignalP"/>
    </source>
</evidence>
<dbReference type="InParanoid" id="C3Y7K8"/>
<name>C3Y7K8_BRAFL</name>
<sequence>MFLLNLALAGLLAALGRTSALSYLPPHMVTPRRHGDTFSPRQFILLAPVRLNRLLTATHPSPWSFIWDNPAAATFKGTKLRGVIPMRFDSVTLWKTAPYIMGYKSAEGSARDMGSQRQSSSKERHVKYVKDLDVYSAKHEAARHRDTCHDPRCIASPRHLHLIPKLG</sequence>
<gene>
    <name evidence="2" type="ORF">BRAFLDRAFT_64091</name>
</gene>
<protein>
    <submittedName>
        <fullName evidence="2">Uncharacterized protein</fullName>
    </submittedName>
</protein>
<feature type="signal peptide" evidence="1">
    <location>
        <begin position="1"/>
        <end position="20"/>
    </location>
</feature>
<evidence type="ECO:0000313" key="2">
    <source>
        <dbReference type="EMBL" id="EEN63836.1"/>
    </source>
</evidence>
<dbReference type="AlphaFoldDB" id="C3Y7K8"/>
<feature type="chain" id="PRO_5002933381" evidence="1">
    <location>
        <begin position="21"/>
        <end position="167"/>
    </location>
</feature>
<organism>
    <name type="scientific">Branchiostoma floridae</name>
    <name type="common">Florida lancelet</name>
    <name type="synonym">Amphioxus</name>
    <dbReference type="NCBI Taxonomy" id="7739"/>
    <lineage>
        <taxon>Eukaryota</taxon>
        <taxon>Metazoa</taxon>
        <taxon>Chordata</taxon>
        <taxon>Cephalochordata</taxon>
        <taxon>Leptocardii</taxon>
        <taxon>Amphioxiformes</taxon>
        <taxon>Branchiostomatidae</taxon>
        <taxon>Branchiostoma</taxon>
    </lineage>
</organism>
<accession>C3Y7K8</accession>
<reference evidence="2" key="1">
    <citation type="journal article" date="2008" name="Nature">
        <title>The amphioxus genome and the evolution of the chordate karyotype.</title>
        <authorList>
            <consortium name="US DOE Joint Genome Institute (JGI-PGF)"/>
            <person name="Putnam N.H."/>
            <person name="Butts T."/>
            <person name="Ferrier D.E.K."/>
            <person name="Furlong R.F."/>
            <person name="Hellsten U."/>
            <person name="Kawashima T."/>
            <person name="Robinson-Rechavi M."/>
            <person name="Shoguchi E."/>
            <person name="Terry A."/>
            <person name="Yu J.-K."/>
            <person name="Benito-Gutierrez E.L."/>
            <person name="Dubchak I."/>
            <person name="Garcia-Fernandez J."/>
            <person name="Gibson-Brown J.J."/>
            <person name="Grigoriev I.V."/>
            <person name="Horton A.C."/>
            <person name="de Jong P.J."/>
            <person name="Jurka J."/>
            <person name="Kapitonov V.V."/>
            <person name="Kohara Y."/>
            <person name="Kuroki Y."/>
            <person name="Lindquist E."/>
            <person name="Lucas S."/>
            <person name="Osoegawa K."/>
            <person name="Pennacchio L.A."/>
            <person name="Salamov A.A."/>
            <person name="Satou Y."/>
            <person name="Sauka-Spengler T."/>
            <person name="Schmutz J."/>
            <person name="Shin-I T."/>
            <person name="Toyoda A."/>
            <person name="Bronner-Fraser M."/>
            <person name="Fujiyama A."/>
            <person name="Holland L.Z."/>
            <person name="Holland P.W.H."/>
            <person name="Satoh N."/>
            <person name="Rokhsar D.S."/>
        </authorList>
    </citation>
    <scope>NUCLEOTIDE SEQUENCE [LARGE SCALE GENOMIC DNA]</scope>
    <source>
        <strain evidence="2">S238N-H82</strain>
        <tissue evidence="2">Testes</tissue>
    </source>
</reference>
<keyword evidence="1" id="KW-0732">Signal</keyword>
<proteinExistence type="predicted"/>
<dbReference type="EMBL" id="GG666489">
    <property type="protein sequence ID" value="EEN63836.1"/>
    <property type="molecule type" value="Genomic_DNA"/>
</dbReference>